<accession>A0AAV6W8Y2</accession>
<evidence type="ECO:0000256" key="1">
    <source>
        <dbReference type="SAM" id="Phobius"/>
    </source>
</evidence>
<dbReference type="GO" id="GO:0016020">
    <property type="term" value="C:membrane"/>
    <property type="evidence" value="ECO:0007669"/>
    <property type="project" value="TreeGrafter"/>
</dbReference>
<keyword evidence="1" id="KW-0812">Transmembrane</keyword>
<sequence>MLIYSISGLTKSIKKKFSIHQDALKLVKRLCVEIQGRTSIKHILELYRKVIGIAARSGAHEMIEEIVQVCPAAFHFGGKLERERMLRIAVTNRSEHVYSLIYKMSDHKQHYYLCITDSDDNNLFHLAAKLAPSHKLNQIPGAALQMQREIQWYKEVENLVHPFYREQGNKHGKSPKMVFTDEHKELKEEGEKWMKDTANSCTIAAALIATVMFAAAITVPGGTNSGTTIRNGFPIFATDTAFIVFAVSDAISLFTSATSLLMFLAILTARYAEDDFLYALPKRLIIGLVTLFLAITFMMVAFSATLYLVLGQKKEWILIPVAALACLPVTSFVLLQFPLLIELISSTNRPFTFGKKSNRQVF</sequence>
<name>A0AAV6W8Y2_9LAMI</name>
<dbReference type="PANTHER" id="PTHR24177">
    <property type="entry name" value="CASKIN"/>
    <property type="match status" value="1"/>
</dbReference>
<evidence type="ECO:0000313" key="3">
    <source>
        <dbReference type="EMBL" id="KAG8367153.1"/>
    </source>
</evidence>
<comment type="caution">
    <text evidence="3">The sequence shown here is derived from an EMBL/GenBank/DDBJ whole genome shotgun (WGS) entry which is preliminary data.</text>
</comment>
<dbReference type="Proteomes" id="UP000826271">
    <property type="component" value="Unassembled WGS sequence"/>
</dbReference>
<feature type="transmembrane region" description="Helical" evidence="1">
    <location>
        <begin position="316"/>
        <end position="341"/>
    </location>
</feature>
<keyword evidence="1" id="KW-0472">Membrane</keyword>
<feature type="transmembrane region" description="Helical" evidence="1">
    <location>
        <begin position="284"/>
        <end position="310"/>
    </location>
</feature>
<evidence type="ECO:0000259" key="2">
    <source>
        <dbReference type="Pfam" id="PF13962"/>
    </source>
</evidence>
<dbReference type="AlphaFoldDB" id="A0AAV6W8Y2"/>
<feature type="transmembrane region" description="Helical" evidence="1">
    <location>
        <begin position="201"/>
        <end position="221"/>
    </location>
</feature>
<dbReference type="PANTHER" id="PTHR24177:SF435">
    <property type="entry name" value="ANKYRIN REPEAT-CONTAINING PROTEIN NPR4-LIKE"/>
    <property type="match status" value="1"/>
</dbReference>
<feature type="transmembrane region" description="Helical" evidence="1">
    <location>
        <begin position="241"/>
        <end position="272"/>
    </location>
</feature>
<dbReference type="EMBL" id="WHWC01000016">
    <property type="protein sequence ID" value="KAG8367153.1"/>
    <property type="molecule type" value="Genomic_DNA"/>
</dbReference>
<keyword evidence="1" id="KW-1133">Transmembrane helix</keyword>
<protein>
    <recommendedName>
        <fullName evidence="2">PGG domain-containing protein</fullName>
    </recommendedName>
</protein>
<reference evidence="3" key="1">
    <citation type="submission" date="2019-10" db="EMBL/GenBank/DDBJ databases">
        <authorList>
            <person name="Zhang R."/>
            <person name="Pan Y."/>
            <person name="Wang J."/>
            <person name="Ma R."/>
            <person name="Yu S."/>
        </authorList>
    </citation>
    <scope>NUCLEOTIDE SEQUENCE</scope>
    <source>
        <strain evidence="3">LA-IB0</strain>
        <tissue evidence="3">Leaf</tissue>
    </source>
</reference>
<proteinExistence type="predicted"/>
<feature type="domain" description="PGG" evidence="2">
    <location>
        <begin position="191"/>
        <end position="309"/>
    </location>
</feature>
<evidence type="ECO:0000313" key="4">
    <source>
        <dbReference type="Proteomes" id="UP000826271"/>
    </source>
</evidence>
<keyword evidence="4" id="KW-1185">Reference proteome</keyword>
<dbReference type="InterPro" id="IPR026961">
    <property type="entry name" value="PGG_dom"/>
</dbReference>
<dbReference type="Pfam" id="PF13962">
    <property type="entry name" value="PGG"/>
    <property type="match status" value="1"/>
</dbReference>
<organism evidence="3 4">
    <name type="scientific">Buddleja alternifolia</name>
    <dbReference type="NCBI Taxonomy" id="168488"/>
    <lineage>
        <taxon>Eukaryota</taxon>
        <taxon>Viridiplantae</taxon>
        <taxon>Streptophyta</taxon>
        <taxon>Embryophyta</taxon>
        <taxon>Tracheophyta</taxon>
        <taxon>Spermatophyta</taxon>
        <taxon>Magnoliopsida</taxon>
        <taxon>eudicotyledons</taxon>
        <taxon>Gunneridae</taxon>
        <taxon>Pentapetalae</taxon>
        <taxon>asterids</taxon>
        <taxon>lamiids</taxon>
        <taxon>Lamiales</taxon>
        <taxon>Scrophulariaceae</taxon>
        <taxon>Buddlejeae</taxon>
        <taxon>Buddleja</taxon>
    </lineage>
</organism>
<gene>
    <name evidence="3" type="ORF">BUALT_Bualt16G0043000</name>
</gene>